<dbReference type="OrthoDB" id="6158269at2759"/>
<evidence type="ECO:0000256" key="2">
    <source>
        <dbReference type="SAM" id="Phobius"/>
    </source>
</evidence>
<gene>
    <name evidence="4" type="ORF">DPMN_010234</name>
</gene>
<keyword evidence="2" id="KW-0472">Membrane</keyword>
<evidence type="ECO:0000256" key="3">
    <source>
        <dbReference type="SAM" id="SignalP"/>
    </source>
</evidence>
<reference evidence="4" key="2">
    <citation type="submission" date="2020-11" db="EMBL/GenBank/DDBJ databases">
        <authorList>
            <person name="McCartney M.A."/>
            <person name="Auch B."/>
            <person name="Kono T."/>
            <person name="Mallez S."/>
            <person name="Becker A."/>
            <person name="Gohl D.M."/>
            <person name="Silverstein K.A.T."/>
            <person name="Koren S."/>
            <person name="Bechman K.B."/>
            <person name="Herman A."/>
            <person name="Abrahante J.E."/>
            <person name="Garbe J."/>
        </authorList>
    </citation>
    <scope>NUCLEOTIDE SEQUENCE</scope>
    <source>
        <strain evidence="4">Duluth1</strain>
        <tissue evidence="4">Whole animal</tissue>
    </source>
</reference>
<keyword evidence="2" id="KW-0812">Transmembrane</keyword>
<feature type="region of interest" description="Disordered" evidence="1">
    <location>
        <begin position="189"/>
        <end position="228"/>
    </location>
</feature>
<evidence type="ECO:0000313" key="4">
    <source>
        <dbReference type="EMBL" id="KAH3886233.1"/>
    </source>
</evidence>
<feature type="chain" id="PRO_5039600377" evidence="3">
    <location>
        <begin position="23"/>
        <end position="228"/>
    </location>
</feature>
<name>A0A9D4MYG4_DREPO</name>
<keyword evidence="2" id="KW-1133">Transmembrane helix</keyword>
<sequence length="228" mass="25193">MLSAFSGWFPLMMCLFVGIASATKCTNVLHRKETQEVLKKEPCIQKYTARCGWLSLNYCTFYHSTYCDRKANETITLYYIETTCCEGFYQAKNGSCLKKVPGVSYEIYELKESPTADAAFVKGEPVDAGSRGVTDKMSVGVYAGIACGTILLATIAAFIGVAVRKRKRRQLTEKRSREQHVVFLPANSSASRNSFPKTEAANISHPATAQADVPFLPENLDNSPESEI</sequence>
<dbReference type="AlphaFoldDB" id="A0A9D4MYG4"/>
<reference evidence="4" key="1">
    <citation type="journal article" date="2019" name="bioRxiv">
        <title>The Genome of the Zebra Mussel, Dreissena polymorpha: A Resource for Invasive Species Research.</title>
        <authorList>
            <person name="McCartney M.A."/>
            <person name="Auch B."/>
            <person name="Kono T."/>
            <person name="Mallez S."/>
            <person name="Zhang Y."/>
            <person name="Obille A."/>
            <person name="Becker A."/>
            <person name="Abrahante J.E."/>
            <person name="Garbe J."/>
            <person name="Badalamenti J.P."/>
            <person name="Herman A."/>
            <person name="Mangelson H."/>
            <person name="Liachko I."/>
            <person name="Sullivan S."/>
            <person name="Sone E.D."/>
            <person name="Koren S."/>
            <person name="Silverstein K.A.T."/>
            <person name="Beckman K.B."/>
            <person name="Gohl D.M."/>
        </authorList>
    </citation>
    <scope>NUCLEOTIDE SEQUENCE</scope>
    <source>
        <strain evidence="4">Duluth1</strain>
        <tissue evidence="4">Whole animal</tissue>
    </source>
</reference>
<keyword evidence="5" id="KW-1185">Reference proteome</keyword>
<accession>A0A9D4MYG4</accession>
<evidence type="ECO:0000313" key="5">
    <source>
        <dbReference type="Proteomes" id="UP000828390"/>
    </source>
</evidence>
<dbReference type="EMBL" id="JAIWYP010000001">
    <property type="protein sequence ID" value="KAH3886233.1"/>
    <property type="molecule type" value="Genomic_DNA"/>
</dbReference>
<feature type="signal peptide" evidence="3">
    <location>
        <begin position="1"/>
        <end position="22"/>
    </location>
</feature>
<comment type="caution">
    <text evidence="4">The sequence shown here is derived from an EMBL/GenBank/DDBJ whole genome shotgun (WGS) entry which is preliminary data.</text>
</comment>
<feature type="transmembrane region" description="Helical" evidence="2">
    <location>
        <begin position="139"/>
        <end position="163"/>
    </location>
</feature>
<evidence type="ECO:0000256" key="1">
    <source>
        <dbReference type="SAM" id="MobiDB-lite"/>
    </source>
</evidence>
<proteinExistence type="predicted"/>
<dbReference type="Proteomes" id="UP000828390">
    <property type="component" value="Unassembled WGS sequence"/>
</dbReference>
<protein>
    <submittedName>
        <fullName evidence="4">Uncharacterized protein</fullName>
    </submittedName>
</protein>
<keyword evidence="3" id="KW-0732">Signal</keyword>
<organism evidence="4 5">
    <name type="scientific">Dreissena polymorpha</name>
    <name type="common">Zebra mussel</name>
    <name type="synonym">Mytilus polymorpha</name>
    <dbReference type="NCBI Taxonomy" id="45954"/>
    <lineage>
        <taxon>Eukaryota</taxon>
        <taxon>Metazoa</taxon>
        <taxon>Spiralia</taxon>
        <taxon>Lophotrochozoa</taxon>
        <taxon>Mollusca</taxon>
        <taxon>Bivalvia</taxon>
        <taxon>Autobranchia</taxon>
        <taxon>Heteroconchia</taxon>
        <taxon>Euheterodonta</taxon>
        <taxon>Imparidentia</taxon>
        <taxon>Neoheterodontei</taxon>
        <taxon>Myida</taxon>
        <taxon>Dreissenoidea</taxon>
        <taxon>Dreissenidae</taxon>
        <taxon>Dreissena</taxon>
    </lineage>
</organism>